<evidence type="ECO:0000256" key="5">
    <source>
        <dbReference type="ARBA" id="ARBA00023242"/>
    </source>
</evidence>
<dbReference type="RefSeq" id="XP_011425211.1">
    <property type="nucleotide sequence ID" value="XM_011426909.4"/>
</dbReference>
<evidence type="ECO:0000256" key="15">
    <source>
        <dbReference type="ARBA" id="ARBA00078622"/>
    </source>
</evidence>
<dbReference type="PANTHER" id="PTHR45896:SF1">
    <property type="entry name" value="N-ALPHA-ACETYLTRANSFERASE 30"/>
    <property type="match status" value="1"/>
</dbReference>
<dbReference type="SUPFAM" id="SSF55729">
    <property type="entry name" value="Acyl-CoA N-acyltransferases (Nat)"/>
    <property type="match status" value="1"/>
</dbReference>
<dbReference type="PROSITE" id="PS51186">
    <property type="entry name" value="GNAT"/>
    <property type="match status" value="1"/>
</dbReference>
<comment type="similarity">
    <text evidence="7">Belongs to the acetyltransferase family. MAK3 subfamily.</text>
</comment>
<evidence type="ECO:0000256" key="1">
    <source>
        <dbReference type="ARBA" id="ARBA00004123"/>
    </source>
</evidence>
<dbReference type="PANTHER" id="PTHR45896">
    <property type="entry name" value="N-ALPHA-ACETYLTRANSFERASE 30"/>
    <property type="match status" value="1"/>
</dbReference>
<evidence type="ECO:0000256" key="12">
    <source>
        <dbReference type="ARBA" id="ARBA00052477"/>
    </source>
</evidence>
<keyword evidence="4" id="KW-0808">Transferase</keyword>
<dbReference type="InterPro" id="IPR000182">
    <property type="entry name" value="GNAT_dom"/>
</dbReference>
<evidence type="ECO:0000313" key="19">
    <source>
        <dbReference type="Proteomes" id="UP000005408"/>
    </source>
</evidence>
<dbReference type="InterPro" id="IPR044542">
    <property type="entry name" value="NAA30-like"/>
</dbReference>
<evidence type="ECO:0000256" key="6">
    <source>
        <dbReference type="ARBA" id="ARBA00023315"/>
    </source>
</evidence>
<evidence type="ECO:0000256" key="4">
    <source>
        <dbReference type="ARBA" id="ARBA00022679"/>
    </source>
</evidence>
<name>A0A8W8HX69_MAGGI</name>
<dbReference type="KEGG" id="crg:105326736"/>
<sequence>MISESEHPLTGSDVNKNLTLPTSIEDSKPRIEGKIPNGKINHLNDENGRIVRNISTDQDNHKMDLVAQCTCGSGVQHSNEVDNDDESSEHLLCESVRRVHIESQLEDDIKEIDGISYTVYESEKQMPDIMRLITKDLSEPYSIYTYRYFIHNWPKLCFLAMDKEKCVGAIVCKLDMHKKMVRRGYIAMLAVDADYRRKQIGSRLVMKAIKGMIADDCDEVVLETEITNKAALRLYENLGFVRDKRLFRYYLNGVDALRLKLWLR</sequence>
<keyword evidence="3" id="KW-0963">Cytoplasm</keyword>
<comment type="catalytic activity">
    <reaction evidence="8">
        <text>N-terminal L-methionyl-L-isoleucyl-[protein] + acetyl-CoA = N-terminal N(alpha)-acetyl-L-methionyl-L-isoleucyl-[protein] + CoA + H(+)</text>
        <dbReference type="Rhea" id="RHEA:50524"/>
        <dbReference type="Rhea" id="RHEA-COMP:12713"/>
        <dbReference type="Rhea" id="RHEA-COMP:12714"/>
        <dbReference type="ChEBI" id="CHEBI:15378"/>
        <dbReference type="ChEBI" id="CHEBI:57287"/>
        <dbReference type="ChEBI" id="CHEBI:57288"/>
        <dbReference type="ChEBI" id="CHEBI:133379"/>
        <dbReference type="ChEBI" id="CHEBI:133380"/>
        <dbReference type="EC" id="2.3.1.256"/>
    </reaction>
</comment>
<keyword evidence="6" id="KW-0012">Acyltransferase</keyword>
<evidence type="ECO:0000256" key="9">
    <source>
        <dbReference type="ARBA" id="ARBA00051225"/>
    </source>
</evidence>
<keyword evidence="19" id="KW-1185">Reference proteome</keyword>
<dbReference type="GO" id="GO:0031417">
    <property type="term" value="C:NatC complex"/>
    <property type="evidence" value="ECO:0007669"/>
    <property type="project" value="TreeGrafter"/>
</dbReference>
<comment type="catalytic activity">
    <reaction evidence="11">
        <text>N-terminal L-methionyl-L-phenylalanyl-[protein] + acetyl-CoA = N-terminal N(alpha)-acetyl-L-methionyl-L-phenylalanyl-[protein] + CoA + H(+)</text>
        <dbReference type="Rhea" id="RHEA:50528"/>
        <dbReference type="Rhea" id="RHEA-COMP:12715"/>
        <dbReference type="Rhea" id="RHEA-COMP:12716"/>
        <dbReference type="ChEBI" id="CHEBI:15378"/>
        <dbReference type="ChEBI" id="CHEBI:57287"/>
        <dbReference type="ChEBI" id="CHEBI:57288"/>
        <dbReference type="ChEBI" id="CHEBI:133382"/>
        <dbReference type="ChEBI" id="CHEBI:133383"/>
        <dbReference type="EC" id="2.3.1.256"/>
    </reaction>
</comment>
<dbReference type="GO" id="GO:0005634">
    <property type="term" value="C:nucleus"/>
    <property type="evidence" value="ECO:0007669"/>
    <property type="project" value="UniProtKB-SubCell"/>
</dbReference>
<evidence type="ECO:0000256" key="13">
    <source>
        <dbReference type="ARBA" id="ARBA00066994"/>
    </source>
</evidence>
<evidence type="ECO:0000313" key="18">
    <source>
        <dbReference type="EnsemblMetazoa" id="G11515.1:cds"/>
    </source>
</evidence>
<dbReference type="EnsemblMetazoa" id="G11515.1">
    <property type="protein sequence ID" value="G11515.1:cds"/>
    <property type="gene ID" value="G11515"/>
</dbReference>
<evidence type="ECO:0000256" key="10">
    <source>
        <dbReference type="ARBA" id="ARBA00052207"/>
    </source>
</evidence>
<dbReference type="GeneID" id="105326736"/>
<feature type="domain" description="N-acetyltransferase" evidence="17">
    <location>
        <begin position="117"/>
        <end position="264"/>
    </location>
</feature>
<accession>A0A8W8HX69</accession>
<dbReference type="AlphaFoldDB" id="A0A8W8HX69"/>
<organism evidence="18 19">
    <name type="scientific">Magallana gigas</name>
    <name type="common">Pacific oyster</name>
    <name type="synonym">Crassostrea gigas</name>
    <dbReference type="NCBI Taxonomy" id="29159"/>
    <lineage>
        <taxon>Eukaryota</taxon>
        <taxon>Metazoa</taxon>
        <taxon>Spiralia</taxon>
        <taxon>Lophotrochozoa</taxon>
        <taxon>Mollusca</taxon>
        <taxon>Bivalvia</taxon>
        <taxon>Autobranchia</taxon>
        <taxon>Pteriomorphia</taxon>
        <taxon>Ostreida</taxon>
        <taxon>Ostreoidea</taxon>
        <taxon>Ostreidae</taxon>
        <taxon>Magallana</taxon>
    </lineage>
</organism>
<comment type="subcellular location">
    <subcellularLocation>
        <location evidence="2">Cytoplasm</location>
    </subcellularLocation>
    <subcellularLocation>
        <location evidence="1">Nucleus</location>
    </subcellularLocation>
</comment>
<keyword evidence="5" id="KW-0539">Nucleus</keyword>
<dbReference type="GO" id="GO:0120518">
    <property type="term" value="F:protein N-terminal-methionine acetyltransferase activity"/>
    <property type="evidence" value="ECO:0007669"/>
    <property type="project" value="UniProtKB-EC"/>
</dbReference>
<dbReference type="CDD" id="cd04301">
    <property type="entry name" value="NAT_SF"/>
    <property type="match status" value="1"/>
</dbReference>
<evidence type="ECO:0000256" key="16">
    <source>
        <dbReference type="SAM" id="MobiDB-lite"/>
    </source>
</evidence>
<protein>
    <recommendedName>
        <fullName evidence="13">N-terminal methionine N(alpha)-acetyltransferase NatC</fullName>
        <ecNumber evidence="13">2.3.1.256</ecNumber>
    </recommendedName>
    <alternativeName>
        <fullName evidence="14">N-acetyltransferase MAK3 homolog</fullName>
    </alternativeName>
    <alternativeName>
        <fullName evidence="15">NatC catalytic subunit</fullName>
    </alternativeName>
</protein>
<dbReference type="FunFam" id="3.40.630.30:FF:000010">
    <property type="entry name" value="Putative N-alpha-acetyltransferase 30"/>
    <property type="match status" value="1"/>
</dbReference>
<comment type="catalytic activity">
    <reaction evidence="10">
        <text>N-terminal L-methionyl-L-tyrosyl-[protein] + acetyl-CoA = N-terminal N(alpha)-acetyl-L-methionyl-L-tyrosyl-[protein] + CoA + H(+)</text>
        <dbReference type="Rhea" id="RHEA:50532"/>
        <dbReference type="Rhea" id="RHEA-COMP:12717"/>
        <dbReference type="Rhea" id="RHEA-COMP:12718"/>
        <dbReference type="ChEBI" id="CHEBI:15378"/>
        <dbReference type="ChEBI" id="CHEBI:57287"/>
        <dbReference type="ChEBI" id="CHEBI:57288"/>
        <dbReference type="ChEBI" id="CHEBI:133384"/>
        <dbReference type="ChEBI" id="CHEBI:133385"/>
        <dbReference type="EC" id="2.3.1.256"/>
    </reaction>
</comment>
<comment type="catalytic activity">
    <reaction evidence="9">
        <text>N-terminal L-methionyl-L-leucyl-[protein] + acetyl-CoA = N-terminal N(alpha)-acetyl-L-methionyl-L-leucyl-[protein] + CoA + H(+)</text>
        <dbReference type="Rhea" id="RHEA:50520"/>
        <dbReference type="Rhea" id="RHEA-COMP:12711"/>
        <dbReference type="Rhea" id="RHEA-COMP:12712"/>
        <dbReference type="ChEBI" id="CHEBI:15378"/>
        <dbReference type="ChEBI" id="CHEBI:57287"/>
        <dbReference type="ChEBI" id="CHEBI:57288"/>
        <dbReference type="ChEBI" id="CHEBI:133377"/>
        <dbReference type="ChEBI" id="CHEBI:133378"/>
        <dbReference type="EC" id="2.3.1.256"/>
    </reaction>
</comment>
<evidence type="ECO:0000259" key="17">
    <source>
        <dbReference type="PROSITE" id="PS51186"/>
    </source>
</evidence>
<evidence type="ECO:0000256" key="2">
    <source>
        <dbReference type="ARBA" id="ARBA00004496"/>
    </source>
</evidence>
<comment type="catalytic activity">
    <reaction evidence="12">
        <text>N-terminal L-methionyl-L-tryptophyl-[protein] + acetyl-CoA = N-terminal N(alpha)-acetyl-L-methionyl-L-tryptophyl-[protein] + CoA + H(+)</text>
        <dbReference type="Rhea" id="RHEA:50560"/>
        <dbReference type="Rhea" id="RHEA-COMP:12724"/>
        <dbReference type="Rhea" id="RHEA-COMP:12725"/>
        <dbReference type="ChEBI" id="CHEBI:15378"/>
        <dbReference type="ChEBI" id="CHEBI:57287"/>
        <dbReference type="ChEBI" id="CHEBI:57288"/>
        <dbReference type="ChEBI" id="CHEBI:133386"/>
        <dbReference type="ChEBI" id="CHEBI:133387"/>
        <dbReference type="EC" id="2.3.1.256"/>
    </reaction>
</comment>
<dbReference type="OrthoDB" id="249099at2759"/>
<evidence type="ECO:0000256" key="14">
    <source>
        <dbReference type="ARBA" id="ARBA00076746"/>
    </source>
</evidence>
<reference evidence="18" key="1">
    <citation type="submission" date="2022-08" db="UniProtKB">
        <authorList>
            <consortium name="EnsemblMetazoa"/>
        </authorList>
    </citation>
    <scope>IDENTIFICATION</scope>
    <source>
        <strain evidence="18">05x7-T-G4-1.051#20</strain>
    </source>
</reference>
<dbReference type="Pfam" id="PF00583">
    <property type="entry name" value="Acetyltransf_1"/>
    <property type="match status" value="1"/>
</dbReference>
<proteinExistence type="inferred from homology"/>
<dbReference type="OMA" id="AMDKEKC"/>
<dbReference type="Gene3D" id="3.40.630.30">
    <property type="match status" value="1"/>
</dbReference>
<feature type="compositionally biased region" description="Polar residues" evidence="16">
    <location>
        <begin position="12"/>
        <end position="24"/>
    </location>
</feature>
<evidence type="ECO:0000256" key="8">
    <source>
        <dbReference type="ARBA" id="ARBA00050754"/>
    </source>
</evidence>
<dbReference type="Proteomes" id="UP000005408">
    <property type="component" value="Unassembled WGS sequence"/>
</dbReference>
<evidence type="ECO:0000256" key="7">
    <source>
        <dbReference type="ARBA" id="ARBA00024025"/>
    </source>
</evidence>
<dbReference type="EC" id="2.3.1.256" evidence="13"/>
<dbReference type="InterPro" id="IPR016181">
    <property type="entry name" value="Acyl_CoA_acyltransferase"/>
</dbReference>
<evidence type="ECO:0000256" key="11">
    <source>
        <dbReference type="ARBA" id="ARBA00052362"/>
    </source>
</evidence>
<evidence type="ECO:0000256" key="3">
    <source>
        <dbReference type="ARBA" id="ARBA00022490"/>
    </source>
</evidence>
<feature type="region of interest" description="Disordered" evidence="16">
    <location>
        <begin position="1"/>
        <end position="44"/>
    </location>
</feature>